<keyword evidence="1" id="KW-0472">Membrane</keyword>
<gene>
    <name evidence="2" type="ORF">Q8X39_02000</name>
</gene>
<keyword evidence="3" id="KW-1185">Reference proteome</keyword>
<accession>A0ABT9FZ26</accession>
<proteinExistence type="predicted"/>
<sequence length="98" mass="10914">MADDKKEMVNMALDALDRLLRMFQVERIVYLLLTAVSFVMLLFAGYQLIADRAMDTTAMVAVFGSTGLVTASSARVSHFFHRAFTLVEGLIQGLSKHE</sequence>
<evidence type="ECO:0000256" key="1">
    <source>
        <dbReference type="SAM" id="Phobius"/>
    </source>
</evidence>
<protein>
    <submittedName>
        <fullName evidence="2">Uncharacterized protein</fullName>
    </submittedName>
</protein>
<organism evidence="2 3">
    <name type="scientific">Leptothrix discophora</name>
    <dbReference type="NCBI Taxonomy" id="89"/>
    <lineage>
        <taxon>Bacteria</taxon>
        <taxon>Pseudomonadati</taxon>
        <taxon>Pseudomonadota</taxon>
        <taxon>Betaproteobacteria</taxon>
        <taxon>Burkholderiales</taxon>
        <taxon>Sphaerotilaceae</taxon>
        <taxon>Leptothrix</taxon>
    </lineage>
</organism>
<feature type="transmembrane region" description="Helical" evidence="1">
    <location>
        <begin position="28"/>
        <end position="50"/>
    </location>
</feature>
<comment type="caution">
    <text evidence="2">The sequence shown here is derived from an EMBL/GenBank/DDBJ whole genome shotgun (WGS) entry which is preliminary data.</text>
</comment>
<evidence type="ECO:0000313" key="3">
    <source>
        <dbReference type="Proteomes" id="UP001235760"/>
    </source>
</evidence>
<keyword evidence="1" id="KW-0812">Transmembrane</keyword>
<evidence type="ECO:0000313" key="2">
    <source>
        <dbReference type="EMBL" id="MDP4299396.1"/>
    </source>
</evidence>
<name>A0ABT9FZ26_LEPDI</name>
<dbReference type="EMBL" id="JAUZEE010000001">
    <property type="protein sequence ID" value="MDP4299396.1"/>
    <property type="molecule type" value="Genomic_DNA"/>
</dbReference>
<dbReference type="RefSeq" id="WP_305747952.1">
    <property type="nucleotide sequence ID" value="NZ_JAUZEE010000001.1"/>
</dbReference>
<keyword evidence="1" id="KW-1133">Transmembrane helix</keyword>
<reference evidence="2 3" key="1">
    <citation type="submission" date="2023-08" db="EMBL/GenBank/DDBJ databases">
        <authorList>
            <person name="Roldan D.M."/>
            <person name="Menes R.J."/>
        </authorList>
    </citation>
    <scope>NUCLEOTIDE SEQUENCE [LARGE SCALE GENOMIC DNA]</scope>
    <source>
        <strain evidence="2 3">CCM 2812</strain>
    </source>
</reference>
<dbReference type="Proteomes" id="UP001235760">
    <property type="component" value="Unassembled WGS sequence"/>
</dbReference>